<accession>A0A6P6QKB1</accession>
<protein>
    <recommendedName>
        <fullName evidence="4">Leucine-rich repeat flightless-interacting protein 2</fullName>
    </recommendedName>
</protein>
<dbReference type="InterPro" id="IPR019139">
    <property type="entry name" value="LRRFIP1/2"/>
</dbReference>
<sequence length="406" mass="45967">MGTPGSGRKRTPVKDRFSAEDDALSSIAKEAEAILAAKRAARAEARGIRMRELEQQQKELDEKCDKQFKDPFSRPSSRCTTPALSAAALATLGGSSSRRGSGDAGSIIMDAEASISELKDSLSEVEEKYKKAMVSNAQLDNEKANLIYQVDTLKDVVEEMEEQMSELHRETGEKSKELERQKHTCSVLQHKLEEMKEGIRQRDELIEKHGLVIIPEDMPNGDVSHESPTSGITVVTQEAAQVLESAGDGPLDVRLRKLANEKDELLSQIRKLKMQLEEERQKHLKIDSVYTEGERMENGSDLHFIELQRDANRQISEYKFKLSKAEQEMATMEQNVNRLEGQVSRYKSASDNAEKVEDELKAEKRKLQRELRTALDKIEEMEMTNNHLVKRLEKMKANRNALLTQQ</sequence>
<feature type="coiled-coil region" evidence="5">
    <location>
        <begin position="308"/>
        <end position="405"/>
    </location>
</feature>
<evidence type="ECO:0000256" key="2">
    <source>
        <dbReference type="ARBA" id="ARBA00022687"/>
    </source>
</evidence>
<dbReference type="Gene3D" id="1.20.5.4090">
    <property type="match status" value="1"/>
</dbReference>
<gene>
    <name evidence="8" type="primary">LOC113112429</name>
</gene>
<keyword evidence="2" id="KW-0879">Wnt signaling pathway</keyword>
<evidence type="ECO:0000256" key="6">
    <source>
        <dbReference type="SAM" id="MobiDB-lite"/>
    </source>
</evidence>
<dbReference type="Pfam" id="PF09738">
    <property type="entry name" value="LRRFIP"/>
    <property type="match status" value="1"/>
</dbReference>
<dbReference type="GO" id="GO:0006355">
    <property type="term" value="P:regulation of DNA-templated transcription"/>
    <property type="evidence" value="ECO:0007669"/>
    <property type="project" value="InterPro"/>
</dbReference>
<evidence type="ECO:0000313" key="7">
    <source>
        <dbReference type="Proteomes" id="UP000515129"/>
    </source>
</evidence>
<feature type="coiled-coil region" evidence="5">
    <location>
        <begin position="255"/>
        <end position="282"/>
    </location>
</feature>
<name>A0A6P6QKB1_CARAU</name>
<feature type="coiled-coil region" evidence="5">
    <location>
        <begin position="108"/>
        <end position="177"/>
    </location>
</feature>
<comment type="similarity">
    <text evidence="1">Belongs to the LRRFIP family.</text>
</comment>
<keyword evidence="7" id="KW-1185">Reference proteome</keyword>
<dbReference type="AlphaFoldDB" id="A0A6P6QKB1"/>
<dbReference type="FunFam" id="1.20.5.4090:FF:000001">
    <property type="entry name" value="leucine-rich repeat flightless-interacting protein 2 isoform X1"/>
    <property type="match status" value="1"/>
</dbReference>
<dbReference type="RefSeq" id="XP_026133787.1">
    <property type="nucleotide sequence ID" value="XM_026278002.1"/>
</dbReference>
<dbReference type="PANTHER" id="PTHR19212">
    <property type="entry name" value="LEUCINE RICH REPEAT IN FLII INTERACTING PROTEIN"/>
    <property type="match status" value="1"/>
</dbReference>
<organism evidence="7 8">
    <name type="scientific">Carassius auratus</name>
    <name type="common">Goldfish</name>
    <dbReference type="NCBI Taxonomy" id="7957"/>
    <lineage>
        <taxon>Eukaryota</taxon>
        <taxon>Metazoa</taxon>
        <taxon>Chordata</taxon>
        <taxon>Craniata</taxon>
        <taxon>Vertebrata</taxon>
        <taxon>Euteleostomi</taxon>
        <taxon>Actinopterygii</taxon>
        <taxon>Neopterygii</taxon>
        <taxon>Teleostei</taxon>
        <taxon>Ostariophysi</taxon>
        <taxon>Cypriniformes</taxon>
        <taxon>Cyprinidae</taxon>
        <taxon>Cyprininae</taxon>
        <taxon>Carassius</taxon>
    </lineage>
</organism>
<dbReference type="Proteomes" id="UP000515129">
    <property type="component" value="Chromosome 13"/>
</dbReference>
<evidence type="ECO:0000256" key="1">
    <source>
        <dbReference type="ARBA" id="ARBA00008275"/>
    </source>
</evidence>
<dbReference type="GO" id="GO:0016055">
    <property type="term" value="P:Wnt signaling pathway"/>
    <property type="evidence" value="ECO:0007669"/>
    <property type="project" value="UniProtKB-KW"/>
</dbReference>
<keyword evidence="3 5" id="KW-0175">Coiled coil</keyword>
<evidence type="ECO:0000313" key="8">
    <source>
        <dbReference type="RefSeq" id="XP_026133787.1"/>
    </source>
</evidence>
<dbReference type="PANTHER" id="PTHR19212:SF6">
    <property type="entry name" value="LEUCINE-RICH REPEAT FLIGHTLESS-INTERACTING PROTEIN 2"/>
    <property type="match status" value="1"/>
</dbReference>
<dbReference type="SUPFAM" id="SSF90257">
    <property type="entry name" value="Myosin rod fragments"/>
    <property type="match status" value="2"/>
</dbReference>
<feature type="region of interest" description="Disordered" evidence="6">
    <location>
        <begin position="1"/>
        <end position="22"/>
    </location>
</feature>
<evidence type="ECO:0000256" key="3">
    <source>
        <dbReference type="ARBA" id="ARBA00023054"/>
    </source>
</evidence>
<evidence type="ECO:0000256" key="4">
    <source>
        <dbReference type="ARBA" id="ARBA00040512"/>
    </source>
</evidence>
<evidence type="ECO:0000256" key="5">
    <source>
        <dbReference type="SAM" id="Coils"/>
    </source>
</evidence>
<dbReference type="GeneID" id="113112429"/>
<proteinExistence type="inferred from homology"/>
<reference evidence="8" key="1">
    <citation type="submission" date="2025-08" db="UniProtKB">
        <authorList>
            <consortium name="RefSeq"/>
        </authorList>
    </citation>
    <scope>IDENTIFICATION</scope>
    <source>
        <strain evidence="8">Wakin</strain>
        <tissue evidence="8">Muscle</tissue>
    </source>
</reference>